<comment type="caution">
    <text evidence="3">The sequence shown here is derived from an EMBL/GenBank/DDBJ whole genome shotgun (WGS) entry which is preliminary data.</text>
</comment>
<evidence type="ECO:0000313" key="4">
    <source>
        <dbReference type="Proteomes" id="UP001596044"/>
    </source>
</evidence>
<evidence type="ECO:0000256" key="1">
    <source>
        <dbReference type="SAM" id="SignalP"/>
    </source>
</evidence>
<dbReference type="SUPFAM" id="SSF49299">
    <property type="entry name" value="PKD domain"/>
    <property type="match status" value="1"/>
</dbReference>
<accession>A0ABW0KCI3</accession>
<gene>
    <name evidence="3" type="ORF">ACFPOG_22495</name>
</gene>
<keyword evidence="4" id="KW-1185">Reference proteome</keyword>
<sequence>MKKLVTAISTALLLVSTALPYPTTLLAATLQPAGAVKQPTSITISSANGTVQPVNGKYFFTDGQTIKLAVAFESSNPTVKCSMESTVPVLLNGKQDWIYLYDAVYEGYSAPVYARGITADMPSGPITFQSGPDSCGPSNGTSIPAPLWPNGANATTYFTDGTSMNNVAYFNSLIPAPVYIDNTAPTITFGNLPTDSSYKNAFNITLTSNDLPVNENVNMYYTWTQTSAAPAAAAINTAITSGTAAADPTAPGMYYLHARAVDVVGHEVIQTKGPFYLDKTAPTITFGMQSDTTYKKSHGVTITTADTPSTADTSLFFVWTQSATPPAASGITGSLVNGAAPVEPTGTGAYYLHAKAVDLAGNTTIKTAGPFNYDNQAPAVTISPMSGDAKLSHTVTYTVSDAHSGLKQVSYEWLKDGVSYSTGAGSITGGTLTVPNTAEGKYTLKLTATDNLNNVKTQDSLVFIIDKTAPTVSFTTQGNSVPSSSRQVGVTLSEATGTLSQAYSLWSDNVNTPAAGDVGWQLFFDGSGSLTSKSATLTSPAGANGTQFLHIKTLDSAGNIGYAKTTQGFVLDNTKPSVSFTVPSTSLYSKTVSTDLNISDNITTNVANFVIKYIVSDQAATNGDDSTWSSSTSRTLSIADKTGIFYIHTKVYDEAGNWTLATGGPYKLDNALPTGAITVPKKFTNVTTVPLQLTAADLQGSVDQMRFAVDGGAWGSWETFVSSKTMIISATQGVRTIAVQYKDAAGNISTTYADTVTYDITKPTLTGITYSAASWTNQPVTATLTAADNVTAVENITVDGLTGLSYQFQTNGSYTFNFKDQAGNVNTATATVTWIDKTKPVITLGTNGSPAAKSVSTAVYATDTGAPVSDLSFAHAWSTSGTTVPTVWSPLGANHIAEKNGVTGTWYLWVKVTDAAGNIATLCSNPFLLDNTSPVGTITYNPAGLTANNVTATLTTDEPVTVTNTSQGKKEHVFTDNGEFQFEFKDAAGNMGTAKAIVNWIDRSLPSAEVTLSPHGPTNGPVRVTIDASGDPERELFDLSPTGDGYGVSQTVSGAVYEFMTNGTLQYKVRNVSTGLTSSEQVSIDNIDMIPPTGELIYSTTAPTNQDVTVMLMTEDDKNGTVTILNNNGSPTYTFTDNGSFTFEFRDEAGNIATRTATVNNMDKEAPVAALSYSQTGWTNQDVNVDISFTDSSQVIVTNNGGSTRHTFTNNGTFLFEYRDAAGNEGEIEAAVTYIDREAPSASIAYSQSGWTNQDVVATLTAVDNSGEQVQLVSSGGTQVTFTSNGTHTFVFQDAAGNQGELTATVDRIDKTPPVAAIQYSETVMTRSDVRATVVADEPFTVIGNGGSINYDFTANGTYTFVIADRAGNQSTIKASVNLIDRTPPVPKLTYSTMAPTKDDVIVTVDANEPFYVLNNNRAKQVVFKENGTFTFYIQDQVGNLTEITASVNNINKTKAKVTATFSEVKPTKNDVTVTLTSDQPLTYTGITGNKLTFTANGTRWIEAVDALGNKYSLRVDVSNIDREAPILHFIGGDQLLVQAGGTVNPLEDVTASDNTDGDMTAKITVIQNTINPGVPGEYAVTYKVTDQAGNEATVIRKAAVIAPTDFTVYVNSVKVQDTDVVVYGDAIQLSLFGKQGASVVKWLRGPKYMGDFKMNANLVSNGILPITDYGYYTLLIQDQERQMKLIHVYILPKQTA</sequence>
<proteinExistence type="predicted"/>
<feature type="chain" id="PRO_5046871660" evidence="1">
    <location>
        <begin position="28"/>
        <end position="1697"/>
    </location>
</feature>
<dbReference type="InterPro" id="IPR032179">
    <property type="entry name" value="Cry22Aa_Ig-like"/>
</dbReference>
<dbReference type="Proteomes" id="UP001596044">
    <property type="component" value="Unassembled WGS sequence"/>
</dbReference>
<evidence type="ECO:0000313" key="3">
    <source>
        <dbReference type="EMBL" id="MFC5451010.1"/>
    </source>
</evidence>
<dbReference type="InterPro" id="IPR013783">
    <property type="entry name" value="Ig-like_fold"/>
</dbReference>
<dbReference type="EMBL" id="JBHSMJ010000031">
    <property type="protein sequence ID" value="MFC5451010.1"/>
    <property type="molecule type" value="Genomic_DNA"/>
</dbReference>
<dbReference type="Gene3D" id="2.60.40.10">
    <property type="entry name" value="Immunoglobulins"/>
    <property type="match status" value="3"/>
</dbReference>
<keyword evidence="1" id="KW-0732">Signal</keyword>
<reference evidence="4" key="1">
    <citation type="journal article" date="2019" name="Int. J. Syst. Evol. Microbiol.">
        <title>The Global Catalogue of Microorganisms (GCM) 10K type strain sequencing project: providing services to taxonomists for standard genome sequencing and annotation.</title>
        <authorList>
            <consortium name="The Broad Institute Genomics Platform"/>
            <consortium name="The Broad Institute Genome Sequencing Center for Infectious Disease"/>
            <person name="Wu L."/>
            <person name="Ma J."/>
        </authorList>
    </citation>
    <scope>NUCLEOTIDE SEQUENCE [LARGE SCALE GENOMIC DNA]</scope>
    <source>
        <strain evidence="4">KACC 11904</strain>
    </source>
</reference>
<protein>
    <submittedName>
        <fullName evidence="3">Ig-like domain repeat protein</fullName>
    </submittedName>
</protein>
<evidence type="ECO:0000259" key="2">
    <source>
        <dbReference type="Pfam" id="PF16403"/>
    </source>
</evidence>
<dbReference type="Pfam" id="PF16403">
    <property type="entry name" value="Bact_surface_Ig-like"/>
    <property type="match status" value="1"/>
</dbReference>
<feature type="signal peptide" evidence="1">
    <location>
        <begin position="1"/>
        <end position="27"/>
    </location>
</feature>
<dbReference type="InterPro" id="IPR035986">
    <property type="entry name" value="PKD_dom_sf"/>
</dbReference>
<feature type="domain" description="Pesticidal crystal protein Cry22Aa Ig-like" evidence="2">
    <location>
        <begin position="1532"/>
        <end position="1600"/>
    </location>
</feature>
<organism evidence="3 4">
    <name type="scientific">Paenibacillus aestuarii</name>
    <dbReference type="NCBI Taxonomy" id="516965"/>
    <lineage>
        <taxon>Bacteria</taxon>
        <taxon>Bacillati</taxon>
        <taxon>Bacillota</taxon>
        <taxon>Bacilli</taxon>
        <taxon>Bacillales</taxon>
        <taxon>Paenibacillaceae</taxon>
        <taxon>Paenibacillus</taxon>
    </lineage>
</organism>
<name>A0ABW0KCI3_9BACL</name>
<dbReference type="RefSeq" id="WP_270884398.1">
    <property type="nucleotide sequence ID" value="NZ_JAQFVF010000069.1"/>
</dbReference>